<dbReference type="PANTHER" id="PTHR16058:SF4">
    <property type="entry name" value="DOUBLE ZINC RIBBON AND ANKYRIN REPEAT-CONTAINING PROTEIN 1"/>
    <property type="match status" value="1"/>
</dbReference>
<keyword evidence="1" id="KW-0040">ANK repeat</keyword>
<dbReference type="InterPro" id="IPR002110">
    <property type="entry name" value="Ankyrin_rpt"/>
</dbReference>
<dbReference type="SMART" id="SM00248">
    <property type="entry name" value="ANK"/>
    <property type="match status" value="3"/>
</dbReference>
<comment type="caution">
    <text evidence="2">The sequence shown here is derived from an EMBL/GenBank/DDBJ whole genome shotgun (WGS) entry which is preliminary data.</text>
</comment>
<feature type="repeat" description="ANK" evidence="1">
    <location>
        <begin position="135"/>
        <end position="167"/>
    </location>
</feature>
<proteinExistence type="predicted"/>
<dbReference type="Pfam" id="PF12796">
    <property type="entry name" value="Ank_2"/>
    <property type="match status" value="1"/>
</dbReference>
<reference evidence="2" key="1">
    <citation type="submission" date="2019-03" db="EMBL/GenBank/DDBJ databases">
        <title>Improved annotation for the trematode Fasciola hepatica.</title>
        <authorList>
            <person name="Choi Y.-J."/>
            <person name="Martin J."/>
            <person name="Mitreva M."/>
        </authorList>
    </citation>
    <scope>NUCLEOTIDE SEQUENCE [LARGE SCALE GENOMIC DNA]</scope>
</reference>
<gene>
    <name evidence="2" type="ORF">D915_010655</name>
</gene>
<evidence type="ECO:0000313" key="2">
    <source>
        <dbReference type="EMBL" id="THD18195.1"/>
    </source>
</evidence>
<dbReference type="InterPro" id="IPR052481">
    <property type="entry name" value="DZAN1"/>
</dbReference>
<sequence>MDHFTSSYKRPGCIQDYRSYWSTPLDSDGALVCTKLSMCFGGRVIHTMLQRLDRDMLSGPSCLSAFRNFLAEMRRSPSPENINEHWLLIKNALHFAGKASDRSLLHLLSLTSEPPEDAIIQLVTEGANPNCVTADGETPLVVAVHNRHEQAILALINAGAKPNAPGTLTGNTALHEAVLLGFDGVQMATILLKHGANPKCKNKRQESSHDLVQRIKCEPLTNLFVTYIGQMQLEQLNKQPTPSTVQPVETDAF</sequence>
<dbReference type="PROSITE" id="PS50088">
    <property type="entry name" value="ANK_REPEAT"/>
    <property type="match status" value="2"/>
</dbReference>
<protein>
    <submittedName>
        <fullName evidence="2">Ankyrin repeat-containing protein C20orf12</fullName>
    </submittedName>
</protein>
<dbReference type="PROSITE" id="PS50297">
    <property type="entry name" value="ANK_REP_REGION"/>
    <property type="match status" value="2"/>
</dbReference>
<dbReference type="EMBL" id="JXXN02015689">
    <property type="protein sequence ID" value="THD18195.1"/>
    <property type="molecule type" value="Genomic_DNA"/>
</dbReference>
<dbReference type="InterPro" id="IPR036770">
    <property type="entry name" value="Ankyrin_rpt-contain_sf"/>
</dbReference>
<accession>A0A4E0QT47</accession>
<dbReference type="Proteomes" id="UP000230066">
    <property type="component" value="Unassembled WGS sequence"/>
</dbReference>
<dbReference type="PANTHER" id="PTHR16058">
    <property type="entry name" value="DOUBLE ZINC RIBBON AND ANKYRIN REPEAT-CONTAINING PROTEIN 1"/>
    <property type="match status" value="1"/>
</dbReference>
<evidence type="ECO:0000313" key="3">
    <source>
        <dbReference type="Proteomes" id="UP000230066"/>
    </source>
</evidence>
<organism evidence="2 3">
    <name type="scientific">Fasciola hepatica</name>
    <name type="common">Liver fluke</name>
    <dbReference type="NCBI Taxonomy" id="6192"/>
    <lineage>
        <taxon>Eukaryota</taxon>
        <taxon>Metazoa</taxon>
        <taxon>Spiralia</taxon>
        <taxon>Lophotrochozoa</taxon>
        <taxon>Platyhelminthes</taxon>
        <taxon>Trematoda</taxon>
        <taxon>Digenea</taxon>
        <taxon>Plagiorchiida</taxon>
        <taxon>Echinostomata</taxon>
        <taxon>Echinostomatoidea</taxon>
        <taxon>Fasciolidae</taxon>
        <taxon>Fasciola</taxon>
    </lineage>
</organism>
<evidence type="ECO:0000256" key="1">
    <source>
        <dbReference type="PROSITE-ProRule" id="PRU00023"/>
    </source>
</evidence>
<dbReference type="SUPFAM" id="SSF48403">
    <property type="entry name" value="Ankyrin repeat"/>
    <property type="match status" value="1"/>
</dbReference>
<dbReference type="AlphaFoldDB" id="A0A4E0QT47"/>
<name>A0A4E0QT47_FASHE</name>
<feature type="repeat" description="ANK" evidence="1">
    <location>
        <begin position="169"/>
        <end position="203"/>
    </location>
</feature>
<dbReference type="Gene3D" id="1.25.40.20">
    <property type="entry name" value="Ankyrin repeat-containing domain"/>
    <property type="match status" value="1"/>
</dbReference>
<keyword evidence="3" id="KW-1185">Reference proteome</keyword>